<dbReference type="GO" id="GO:0016740">
    <property type="term" value="F:transferase activity"/>
    <property type="evidence" value="ECO:0007669"/>
    <property type="project" value="UniProtKB-KW"/>
</dbReference>
<keyword evidence="11" id="KW-1185">Reference proteome</keyword>
<dbReference type="EMBL" id="JARRAG010000002">
    <property type="protein sequence ID" value="MDG3007635.1"/>
    <property type="molecule type" value="Genomic_DNA"/>
</dbReference>
<keyword evidence="5" id="KW-0067">ATP-binding</keyword>
<keyword evidence="4" id="KW-0418">Kinase</keyword>
<gene>
    <name evidence="10" type="ORF">PZE19_28050</name>
</gene>
<dbReference type="Pfam" id="PF02782">
    <property type="entry name" value="FGGY_C"/>
    <property type="match status" value="1"/>
</dbReference>
<dbReference type="CDD" id="cd07771">
    <property type="entry name" value="ASKHA_NBD_FGGY_RhaB-like"/>
    <property type="match status" value="1"/>
</dbReference>
<proteinExistence type="inferred from homology"/>
<dbReference type="Proteomes" id="UP001216907">
    <property type="component" value="Unassembled WGS sequence"/>
</dbReference>
<evidence type="ECO:0000256" key="2">
    <source>
        <dbReference type="ARBA" id="ARBA00022679"/>
    </source>
</evidence>
<feature type="domain" description="Carbohydrate kinase FGGY N-terminal" evidence="8">
    <location>
        <begin position="7"/>
        <end position="248"/>
    </location>
</feature>
<keyword evidence="7" id="KW-0684">Rhamnose metabolism</keyword>
<name>A0ABT6FJ70_9BACT</name>
<dbReference type="PANTHER" id="PTHR10196">
    <property type="entry name" value="SUGAR KINASE"/>
    <property type="match status" value="1"/>
</dbReference>
<dbReference type="RefSeq" id="WP_277863909.1">
    <property type="nucleotide sequence ID" value="NZ_JARRAG010000002.1"/>
</dbReference>
<accession>A0ABT6FJ70</accession>
<evidence type="ECO:0000256" key="6">
    <source>
        <dbReference type="ARBA" id="ARBA00023157"/>
    </source>
</evidence>
<evidence type="ECO:0000259" key="8">
    <source>
        <dbReference type="Pfam" id="PF00370"/>
    </source>
</evidence>
<evidence type="ECO:0000256" key="7">
    <source>
        <dbReference type="ARBA" id="ARBA00023308"/>
    </source>
</evidence>
<evidence type="ECO:0000256" key="3">
    <source>
        <dbReference type="ARBA" id="ARBA00022741"/>
    </source>
</evidence>
<reference evidence="10 11" key="1">
    <citation type="submission" date="2023-03" db="EMBL/GenBank/DDBJ databases">
        <title>Paludisphaera mucosa sp. nov. a novel planctomycete from northern fen.</title>
        <authorList>
            <person name="Ivanova A."/>
        </authorList>
    </citation>
    <scope>NUCLEOTIDE SEQUENCE [LARGE SCALE GENOMIC DNA]</scope>
    <source>
        <strain evidence="10 11">Pla2</strain>
    </source>
</reference>
<evidence type="ECO:0000313" key="10">
    <source>
        <dbReference type="EMBL" id="MDG3007635.1"/>
    </source>
</evidence>
<dbReference type="InterPro" id="IPR013449">
    <property type="entry name" value="Rhamnulokinase"/>
</dbReference>
<dbReference type="EC" id="2.7.1.-" evidence="10"/>
<dbReference type="SUPFAM" id="SSF53067">
    <property type="entry name" value="Actin-like ATPase domain"/>
    <property type="match status" value="2"/>
</dbReference>
<comment type="similarity">
    <text evidence="1">Belongs to the FGGY kinase family.</text>
</comment>
<dbReference type="Pfam" id="PF00370">
    <property type="entry name" value="FGGY_N"/>
    <property type="match status" value="1"/>
</dbReference>
<keyword evidence="6" id="KW-1015">Disulfide bond</keyword>
<evidence type="ECO:0000256" key="1">
    <source>
        <dbReference type="ARBA" id="ARBA00009156"/>
    </source>
</evidence>
<organism evidence="10 11">
    <name type="scientific">Paludisphaera mucosa</name>
    <dbReference type="NCBI Taxonomy" id="3030827"/>
    <lineage>
        <taxon>Bacteria</taxon>
        <taxon>Pseudomonadati</taxon>
        <taxon>Planctomycetota</taxon>
        <taxon>Planctomycetia</taxon>
        <taxon>Isosphaerales</taxon>
        <taxon>Isosphaeraceae</taxon>
        <taxon>Paludisphaera</taxon>
    </lineage>
</organism>
<protein>
    <submittedName>
        <fullName evidence="10">Rhamnulokinase</fullName>
        <ecNumber evidence="10">2.7.1.-</ecNumber>
    </submittedName>
</protein>
<evidence type="ECO:0000259" key="9">
    <source>
        <dbReference type="Pfam" id="PF02782"/>
    </source>
</evidence>
<evidence type="ECO:0000256" key="4">
    <source>
        <dbReference type="ARBA" id="ARBA00022777"/>
    </source>
</evidence>
<comment type="caution">
    <text evidence="10">The sequence shown here is derived from an EMBL/GenBank/DDBJ whole genome shotgun (WGS) entry which is preliminary data.</text>
</comment>
<dbReference type="Gene3D" id="3.30.420.40">
    <property type="match status" value="2"/>
</dbReference>
<evidence type="ECO:0000313" key="11">
    <source>
        <dbReference type="Proteomes" id="UP001216907"/>
    </source>
</evidence>
<keyword evidence="3" id="KW-0547">Nucleotide-binding</keyword>
<feature type="domain" description="Carbohydrate kinase FGGY C-terminal" evidence="9">
    <location>
        <begin position="267"/>
        <end position="456"/>
    </location>
</feature>
<dbReference type="InterPro" id="IPR018484">
    <property type="entry name" value="FGGY_N"/>
</dbReference>
<evidence type="ECO:0000256" key="5">
    <source>
        <dbReference type="ARBA" id="ARBA00022840"/>
    </source>
</evidence>
<dbReference type="InterPro" id="IPR043129">
    <property type="entry name" value="ATPase_NBD"/>
</dbReference>
<sequence length="501" mass="54695">MAKTTDYLALDLGAESGRGMLGRFDGDRLGLEEIHRFPNGPVRMLDTLYWDLPRLFDEMKTAIRMTAAAKASIDAIGVDTWGVDFGLIGRGDTLLGNPVHYRDPRTDGMLDAAFARIPRERIYEITGLQFLPFNTVYQLLALKTAGSPLLDVAETLLMMPDVLGWLLTGERAAERTDSSTTQLLDPRTGEWSDEICSALELPRSILPRLIEPGSELGTLRASVVEEVGLAKTVTVIAPPTHDTASAVVAVPTASATVGADSPPDWCYLSSGTWSLLGVEVPRPVVNEETYRYNFTNEGGVLGTTRLLKNIMGLWLVQESRRTWARAGNDLSYPQLMAMAMSSAPFGPLIDPDDPSFLSHGDMPARIVAFCKKTGQPAPESEGALIRTCLESLALKYRWTIERLESICRTKIKTIHIVGGGSQNTLLCQFAADACGRPVHAGPVEATAIGNILMQALGRKRIGSLQQLRAIVARSFPVTVFEPQNPRAWDDANGRFQELVKS</sequence>
<dbReference type="InterPro" id="IPR018485">
    <property type="entry name" value="FGGY_C"/>
</dbReference>
<dbReference type="PANTHER" id="PTHR10196:SF93">
    <property type="entry name" value="L-RHAMNULOKINASE"/>
    <property type="match status" value="1"/>
</dbReference>
<keyword evidence="2 10" id="KW-0808">Transferase</keyword>